<dbReference type="AlphaFoldDB" id="A0AAD9WIU2"/>
<comment type="caution">
    <text evidence="1">The sequence shown here is derived from an EMBL/GenBank/DDBJ whole genome shotgun (WGS) entry which is preliminary data.</text>
</comment>
<reference evidence="1 2" key="1">
    <citation type="journal article" date="2014" name="Nature">
        <title>The genome of Eucalyptus grandis.</title>
        <authorList>
            <person name="Myburg A.A."/>
            <person name="Grattapaglia D."/>
            <person name="Tuskan G.A."/>
            <person name="Hellsten U."/>
            <person name="Hayes R.D."/>
            <person name="Grimwood J."/>
            <person name="Jenkins J."/>
            <person name="Lindquist E."/>
            <person name="Tice H."/>
            <person name="Bauer D."/>
            <person name="Goodstein D.M."/>
            <person name="Dubchak I."/>
            <person name="Poliakov A."/>
            <person name="Mizrachi E."/>
            <person name="Kullan A.R."/>
            <person name="Hussey S.G."/>
            <person name="Pinard D."/>
            <person name="van der Merwe K."/>
            <person name="Singh P."/>
            <person name="van Jaarsveld I."/>
            <person name="Silva-Junior O.B."/>
            <person name="Togawa R.C."/>
            <person name="Pappas M.R."/>
            <person name="Faria D.A."/>
            <person name="Sansaloni C.P."/>
            <person name="Petroli C.D."/>
            <person name="Yang X."/>
            <person name="Ranjan P."/>
            <person name="Tschaplinski T.J."/>
            <person name="Ye C.Y."/>
            <person name="Li T."/>
            <person name="Sterck L."/>
            <person name="Vanneste K."/>
            <person name="Murat F."/>
            <person name="Soler M."/>
            <person name="Clemente H.S."/>
            <person name="Saidi N."/>
            <person name="Cassan-Wang H."/>
            <person name="Dunand C."/>
            <person name="Hefer C.A."/>
            <person name="Bornberg-Bauer E."/>
            <person name="Kersting A.R."/>
            <person name="Vining K."/>
            <person name="Amarasinghe V."/>
            <person name="Ranik M."/>
            <person name="Naithani S."/>
            <person name="Elser J."/>
            <person name="Boyd A.E."/>
            <person name="Liston A."/>
            <person name="Spatafora J.W."/>
            <person name="Dharmwardhana P."/>
            <person name="Raja R."/>
            <person name="Sullivan C."/>
            <person name="Romanel E."/>
            <person name="Alves-Ferreira M."/>
            <person name="Kulheim C."/>
            <person name="Foley W."/>
            <person name="Carocha V."/>
            <person name="Paiva J."/>
            <person name="Kudrna D."/>
            <person name="Brommonschenkel S.H."/>
            <person name="Pasquali G."/>
            <person name="Byrne M."/>
            <person name="Rigault P."/>
            <person name="Tibbits J."/>
            <person name="Spokevicius A."/>
            <person name="Jones R.C."/>
            <person name="Steane D.A."/>
            <person name="Vaillancourt R.E."/>
            <person name="Potts B.M."/>
            <person name="Joubert F."/>
            <person name="Barry K."/>
            <person name="Pappas G.J."/>
            <person name="Strauss S.H."/>
            <person name="Jaiswal P."/>
            <person name="Grima-Pettenati J."/>
            <person name="Salse J."/>
            <person name="Van de Peer Y."/>
            <person name="Rokhsar D.S."/>
            <person name="Schmutz J."/>
        </authorList>
    </citation>
    <scope>NUCLEOTIDE SEQUENCE [LARGE SCALE GENOMIC DNA]</scope>
    <source>
        <strain evidence="2">cv. BRASUZ1</strain>
        <tissue evidence="1">Leaf extractions</tissue>
    </source>
</reference>
<sequence length="73" mass="8297">MDVNLPLPTYIVPLGTSLVNNKQMLVILPLWFGGIFDVDLGVRTLELQFISLIYFMETVVSLELDLNILKFVI</sequence>
<dbReference type="Proteomes" id="UP000030711">
    <property type="component" value="Unassembled WGS sequence"/>
</dbReference>
<evidence type="ECO:0000313" key="2">
    <source>
        <dbReference type="Proteomes" id="UP000030711"/>
    </source>
</evidence>
<organism evidence="1 2">
    <name type="scientific">Eucalyptus grandis</name>
    <name type="common">Flooded gum</name>
    <dbReference type="NCBI Taxonomy" id="71139"/>
    <lineage>
        <taxon>Eukaryota</taxon>
        <taxon>Viridiplantae</taxon>
        <taxon>Streptophyta</taxon>
        <taxon>Embryophyta</taxon>
        <taxon>Tracheophyta</taxon>
        <taxon>Spermatophyta</taxon>
        <taxon>Magnoliopsida</taxon>
        <taxon>eudicotyledons</taxon>
        <taxon>Gunneridae</taxon>
        <taxon>Pentapetalae</taxon>
        <taxon>rosids</taxon>
        <taxon>malvids</taxon>
        <taxon>Myrtales</taxon>
        <taxon>Myrtaceae</taxon>
        <taxon>Myrtoideae</taxon>
        <taxon>Eucalypteae</taxon>
        <taxon>Eucalyptus</taxon>
    </lineage>
</organism>
<name>A0AAD9WIU2_EUCGR</name>
<dbReference type="EMBL" id="MU849439">
    <property type="protein sequence ID" value="KAK2631608.1"/>
    <property type="molecule type" value="Genomic_DNA"/>
</dbReference>
<protein>
    <submittedName>
        <fullName evidence="1">Uncharacterized protein</fullName>
    </submittedName>
</protein>
<proteinExistence type="predicted"/>
<evidence type="ECO:0000313" key="1">
    <source>
        <dbReference type="EMBL" id="KAK2631608.1"/>
    </source>
</evidence>
<keyword evidence="2" id="KW-1185">Reference proteome</keyword>
<accession>A0AAD9WIU2</accession>
<gene>
    <name evidence="1" type="ORF">EUGRSUZ_L02680</name>
</gene>